<name>A0A179I6C1_CORDF</name>
<evidence type="ECO:0000313" key="2">
    <source>
        <dbReference type="Proteomes" id="UP000243081"/>
    </source>
</evidence>
<dbReference type="EMBL" id="LUKN01002970">
    <property type="protein sequence ID" value="OAQ98236.1"/>
    <property type="molecule type" value="Genomic_DNA"/>
</dbReference>
<dbReference type="Gene3D" id="3.30.710.10">
    <property type="entry name" value="Potassium Channel Kv1.1, Chain A"/>
    <property type="match status" value="1"/>
</dbReference>
<keyword evidence="2" id="KW-1185">Reference proteome</keyword>
<organism evidence="1 2">
    <name type="scientific">Cordyceps confragosa</name>
    <name type="common">Lecanicillium lecanii</name>
    <dbReference type="NCBI Taxonomy" id="2714763"/>
    <lineage>
        <taxon>Eukaryota</taxon>
        <taxon>Fungi</taxon>
        <taxon>Dikarya</taxon>
        <taxon>Ascomycota</taxon>
        <taxon>Pezizomycotina</taxon>
        <taxon>Sordariomycetes</taxon>
        <taxon>Hypocreomycetidae</taxon>
        <taxon>Hypocreales</taxon>
        <taxon>Cordycipitaceae</taxon>
        <taxon>Akanthomyces</taxon>
    </lineage>
</organism>
<dbReference type="Proteomes" id="UP000243081">
    <property type="component" value="Unassembled WGS sequence"/>
</dbReference>
<evidence type="ECO:0000313" key="1">
    <source>
        <dbReference type="EMBL" id="OAQ98236.1"/>
    </source>
</evidence>
<comment type="caution">
    <text evidence="1">The sequence shown here is derived from an EMBL/GenBank/DDBJ whole genome shotgun (WGS) entry which is preliminary data.</text>
</comment>
<dbReference type="OrthoDB" id="5275938at2759"/>
<accession>A0A179I6C1</accession>
<dbReference type="InterPro" id="IPR011333">
    <property type="entry name" value="SKP1/BTB/POZ_sf"/>
</dbReference>
<sequence length="616" mass="69065">MSARRVKFDDYSDTQLHVGSAHSTAPAVFAVCSRALSRASPAFEEILYGTGSRQDASAALLSENQLIELPHDEPASMAILLHAIHSQFRQIPTQLSVEALYDLVVVAHKYGATAALRPWTAPWTQSSTLKLEDSNENLLRAMSIYWILGFREEFFRTTKKFVESAPRLAKSDLLLLQTAPDTTGEHSQRAREMASQADYIGRAYSINATPDYRAALQCILLVVDEGPRWCRHATWLGPHRCESMILGSLMFCLSRAELWPLPKADDVEYSVLDLHARLDAVVLHVIGRTKGDPRDHQACNPSQHLRDAMKQVMSDVPSRILKITWIVALPESKPAPMKVFLNVAHANVSQIPHILSVENLYDLTVLTNYYDATLLLSPWIDVWMAAMSEISRDANAIQHRLLWISWEFGRAETFRTVAHRMLMEEPPRARNTNEDDDVQAPQIIESIDSIRIQAIQKLLHVVRDVTGRLTVADEGPRWCRHAAQVRHHQCEAMALGSITFCLARAGLWPLPAAAEVKLSLSDLGRVLAGMVIHDIGETTDEPRVDHGICNPRWLLMKQVEQVMCATVAALAAAEVDSFTPRVLDIYQVKLRKGMPSRSQYYLFAVHVLQSPFATSK</sequence>
<reference evidence="1 2" key="1">
    <citation type="submission" date="2016-03" db="EMBL/GenBank/DDBJ databases">
        <title>Fine-scale spatial genetic structure of a fungal parasite of coffee scale insects.</title>
        <authorList>
            <person name="Jackson D."/>
            <person name="Zemenick K.A."/>
            <person name="Malloure B."/>
            <person name="Quandt C.A."/>
            <person name="James T.Y."/>
        </authorList>
    </citation>
    <scope>NUCLEOTIDE SEQUENCE [LARGE SCALE GENOMIC DNA]</scope>
    <source>
        <strain evidence="1 2">UM487</strain>
    </source>
</reference>
<dbReference type="AlphaFoldDB" id="A0A179I6C1"/>
<evidence type="ECO:0008006" key="3">
    <source>
        <dbReference type="Google" id="ProtNLM"/>
    </source>
</evidence>
<gene>
    <name evidence="1" type="ORF">LLEC1_06484</name>
</gene>
<protein>
    <recommendedName>
        <fullName evidence="3">BTB domain-containing protein</fullName>
    </recommendedName>
</protein>
<proteinExistence type="predicted"/>